<dbReference type="Proteomes" id="UP000646833">
    <property type="component" value="Unassembled WGS sequence"/>
</dbReference>
<evidence type="ECO:0000256" key="1">
    <source>
        <dbReference type="SAM" id="MobiDB-lite"/>
    </source>
</evidence>
<proteinExistence type="predicted"/>
<name>A0A830DS46_9EURY</name>
<reference evidence="2" key="1">
    <citation type="journal article" date="2014" name="Int. J. Syst. Evol. Microbiol.">
        <title>Complete genome sequence of Corynebacterium casei LMG S-19264T (=DSM 44701T), isolated from a smear-ripened cheese.</title>
        <authorList>
            <consortium name="US DOE Joint Genome Institute (JGI-PGF)"/>
            <person name="Walter F."/>
            <person name="Albersmeier A."/>
            <person name="Kalinowski J."/>
            <person name="Ruckert C."/>
        </authorList>
    </citation>
    <scope>NUCLEOTIDE SEQUENCE</scope>
    <source>
        <strain evidence="2">CCM 7217</strain>
    </source>
</reference>
<feature type="region of interest" description="Disordered" evidence="1">
    <location>
        <begin position="1"/>
        <end position="23"/>
    </location>
</feature>
<dbReference type="RefSeq" id="WP_188422984.1">
    <property type="nucleotide sequence ID" value="NZ_BMCI01000001.1"/>
</dbReference>
<protein>
    <submittedName>
        <fullName evidence="2">Uncharacterized protein</fullName>
    </submittedName>
</protein>
<accession>A0A830DS46</accession>
<sequence>MHEGRLAVDIETASPNGPPSDFRNTDDFELVAVGLGHRVGGATDADTEVEVEVLLRDGDWSLEHTSDLLRRVVEWCEARGGRVVTYNGEYFDEHHLRAWADRVADAGVWADAPRRVDALFADHVDLGELAAEAYPEAVRPNRDIPALWKACKEAGVDQPTVWYDDYDLPAGYLERLGVEDAHVKGAHVGEALGEAYVEGVVAGLDHTRTHAELTRLLVDYAAGDIEPLFSLHDALRRAGASAD</sequence>
<organism evidence="2 3">
    <name type="scientific">Haloferax sulfurifontis</name>
    <dbReference type="NCBI Taxonomy" id="255616"/>
    <lineage>
        <taxon>Archaea</taxon>
        <taxon>Methanobacteriati</taxon>
        <taxon>Methanobacteriota</taxon>
        <taxon>Stenosarchaea group</taxon>
        <taxon>Halobacteria</taxon>
        <taxon>Halobacteriales</taxon>
        <taxon>Haloferacaceae</taxon>
        <taxon>Haloferax</taxon>
    </lineage>
</organism>
<evidence type="ECO:0000313" key="3">
    <source>
        <dbReference type="Proteomes" id="UP000646833"/>
    </source>
</evidence>
<dbReference type="InterPro" id="IPR012337">
    <property type="entry name" value="RNaseH-like_sf"/>
</dbReference>
<gene>
    <name evidence="2" type="ORF">GCM10007209_03530</name>
</gene>
<dbReference type="SUPFAM" id="SSF53098">
    <property type="entry name" value="Ribonuclease H-like"/>
    <property type="match status" value="1"/>
</dbReference>
<dbReference type="EMBL" id="BMCI01000001">
    <property type="protein sequence ID" value="GGC45116.1"/>
    <property type="molecule type" value="Genomic_DNA"/>
</dbReference>
<comment type="caution">
    <text evidence="2">The sequence shown here is derived from an EMBL/GenBank/DDBJ whole genome shotgun (WGS) entry which is preliminary data.</text>
</comment>
<dbReference type="AlphaFoldDB" id="A0A830DS46"/>
<reference evidence="2" key="2">
    <citation type="submission" date="2020-09" db="EMBL/GenBank/DDBJ databases">
        <authorList>
            <person name="Sun Q."/>
            <person name="Sedlacek I."/>
        </authorList>
    </citation>
    <scope>NUCLEOTIDE SEQUENCE</scope>
    <source>
        <strain evidence="2">CCM 7217</strain>
    </source>
</reference>
<evidence type="ECO:0000313" key="2">
    <source>
        <dbReference type="EMBL" id="GGC45116.1"/>
    </source>
</evidence>